<dbReference type="Proteomes" id="UP000307380">
    <property type="component" value="Unassembled WGS sequence"/>
</dbReference>
<dbReference type="Gene3D" id="3.30.420.40">
    <property type="match status" value="2"/>
</dbReference>
<dbReference type="Gene3D" id="1.10.10.10">
    <property type="entry name" value="Winged helix-like DNA-binding domain superfamily/Winged helix DNA-binding domain"/>
    <property type="match status" value="1"/>
</dbReference>
<dbReference type="CDD" id="cd23763">
    <property type="entry name" value="ASKHA_ATPase_ROK"/>
    <property type="match status" value="1"/>
</dbReference>
<dbReference type="EMBL" id="SSSN01000005">
    <property type="protein sequence ID" value="THG34300.1"/>
    <property type="molecule type" value="Genomic_DNA"/>
</dbReference>
<dbReference type="InterPro" id="IPR000600">
    <property type="entry name" value="ROK"/>
</dbReference>
<reference evidence="2 3" key="1">
    <citation type="submission" date="2019-04" db="EMBL/GenBank/DDBJ databases">
        <authorList>
            <person name="Jiang L."/>
        </authorList>
    </citation>
    <scope>NUCLEOTIDE SEQUENCE [LARGE SCALE GENOMIC DNA]</scope>
    <source>
        <strain evidence="2 3">YIM 131861</strain>
    </source>
</reference>
<accession>A0A4S4FU11</accession>
<dbReference type="PANTHER" id="PTHR18964">
    <property type="entry name" value="ROK (REPRESSOR, ORF, KINASE) FAMILY"/>
    <property type="match status" value="1"/>
</dbReference>
<evidence type="ECO:0000313" key="2">
    <source>
        <dbReference type="EMBL" id="THG34300.1"/>
    </source>
</evidence>
<comment type="caution">
    <text evidence="2">The sequence shown here is derived from an EMBL/GenBank/DDBJ whole genome shotgun (WGS) entry which is preliminary data.</text>
</comment>
<dbReference type="RefSeq" id="WP_136424098.1">
    <property type="nucleotide sequence ID" value="NZ_SSSN01000005.1"/>
</dbReference>
<dbReference type="SUPFAM" id="SSF53067">
    <property type="entry name" value="Actin-like ATPase domain"/>
    <property type="match status" value="1"/>
</dbReference>
<dbReference type="InterPro" id="IPR036388">
    <property type="entry name" value="WH-like_DNA-bd_sf"/>
</dbReference>
<proteinExistence type="inferred from homology"/>
<comment type="similarity">
    <text evidence="1">Belongs to the ROK (NagC/XylR) family.</text>
</comment>
<gene>
    <name evidence="2" type="ORF">E6C70_08395</name>
</gene>
<dbReference type="AlphaFoldDB" id="A0A4S4FU11"/>
<evidence type="ECO:0000313" key="3">
    <source>
        <dbReference type="Proteomes" id="UP000307380"/>
    </source>
</evidence>
<protein>
    <submittedName>
        <fullName evidence="2">ROK family protein</fullName>
    </submittedName>
</protein>
<dbReference type="SUPFAM" id="SSF46785">
    <property type="entry name" value="Winged helix' DNA-binding domain"/>
    <property type="match status" value="1"/>
</dbReference>
<organism evidence="2 3">
    <name type="scientific">Orlajensenia flava</name>
    <dbReference type="NCBI Taxonomy" id="2565934"/>
    <lineage>
        <taxon>Bacteria</taxon>
        <taxon>Bacillati</taxon>
        <taxon>Actinomycetota</taxon>
        <taxon>Actinomycetes</taxon>
        <taxon>Micrococcales</taxon>
        <taxon>Microbacteriaceae</taxon>
        <taxon>Orlajensenia</taxon>
    </lineage>
</organism>
<dbReference type="PANTHER" id="PTHR18964:SF149">
    <property type="entry name" value="BIFUNCTIONAL UDP-N-ACETYLGLUCOSAMINE 2-EPIMERASE_N-ACETYLMANNOSAMINE KINASE"/>
    <property type="match status" value="1"/>
</dbReference>
<evidence type="ECO:0000256" key="1">
    <source>
        <dbReference type="ARBA" id="ARBA00006479"/>
    </source>
</evidence>
<dbReference type="InterPro" id="IPR043129">
    <property type="entry name" value="ATPase_NBD"/>
</dbReference>
<dbReference type="Pfam" id="PF00480">
    <property type="entry name" value="ROK"/>
    <property type="match status" value="2"/>
</dbReference>
<sequence length="383" mass="38876">MTEITAGPPALLRSLNARAVLEVVDRQGPIGRPELRDATGLSKTAIAQTLTELERRGAVERAGFDVSRRGPVATLYGLRERASVGAAVDIGHHRVRVIITGLGRQPLARASADADHSSAPETAALVHRLLAQACSDADVDLDDLQVCVIGVPAVVGEGGELRLASGLAAGGVGLASALADALPCPASLENDTNLAAIAEQVGGSARGLSSFVLLSVGASVGAGVVIDGELRRGSTGAAGEIAYLPGPGDEIDDSLGAQSVTTDAEAEGMAPPPSARAVFDAARAGDAAALRAVERTARRIARVSASLALVLDPELIILGGSIGSNGDLLVEPVSRILRDAFPQAAARVAAATAGEHAVLDGAVRLCGDRLREVVFDRATAPLR</sequence>
<name>A0A4S4FU11_9MICO</name>
<keyword evidence="3" id="KW-1185">Reference proteome</keyword>
<dbReference type="InterPro" id="IPR036390">
    <property type="entry name" value="WH_DNA-bd_sf"/>
</dbReference>
<dbReference type="OrthoDB" id="3523179at2"/>